<dbReference type="InterPro" id="IPR002347">
    <property type="entry name" value="SDR_fam"/>
</dbReference>
<gene>
    <name evidence="3" type="ORF">GLAREA_01550</name>
</gene>
<keyword evidence="2" id="KW-0560">Oxidoreductase</keyword>
<evidence type="ECO:0000256" key="2">
    <source>
        <dbReference type="ARBA" id="ARBA00023002"/>
    </source>
</evidence>
<dbReference type="SUPFAM" id="SSF51735">
    <property type="entry name" value="NAD(P)-binding Rossmann-fold domains"/>
    <property type="match status" value="1"/>
</dbReference>
<dbReference type="STRING" id="1116229.S3DG98"/>
<evidence type="ECO:0000313" key="3">
    <source>
        <dbReference type="EMBL" id="EPE25638.1"/>
    </source>
</evidence>
<dbReference type="EMBL" id="KE145371">
    <property type="protein sequence ID" value="EPE25638.1"/>
    <property type="molecule type" value="Genomic_DNA"/>
</dbReference>
<dbReference type="KEGG" id="glz:GLAREA_01550"/>
<dbReference type="PANTHER" id="PTHR24320">
    <property type="entry name" value="RETINOL DEHYDROGENASE"/>
    <property type="match status" value="1"/>
</dbReference>
<keyword evidence="4" id="KW-1185">Reference proteome</keyword>
<dbReference type="GeneID" id="19460608"/>
<name>S3DG98_GLAL2</name>
<dbReference type="GO" id="GO:0016491">
    <property type="term" value="F:oxidoreductase activity"/>
    <property type="evidence" value="ECO:0007669"/>
    <property type="project" value="UniProtKB-KW"/>
</dbReference>
<dbReference type="HOGENOM" id="CLU_010194_44_0_1"/>
<dbReference type="InterPro" id="IPR036291">
    <property type="entry name" value="NAD(P)-bd_dom_sf"/>
</dbReference>
<dbReference type="OMA" id="GIMGVKF"/>
<dbReference type="RefSeq" id="XP_008086957.1">
    <property type="nucleotide sequence ID" value="XM_008088766.1"/>
</dbReference>
<dbReference type="Proteomes" id="UP000016922">
    <property type="component" value="Unassembled WGS sequence"/>
</dbReference>
<dbReference type="PANTHER" id="PTHR24320:SF283">
    <property type="entry name" value="RETINOL DEHYDROGENASE 11"/>
    <property type="match status" value="1"/>
</dbReference>
<dbReference type="OrthoDB" id="191139at2759"/>
<reference evidence="3 4" key="1">
    <citation type="journal article" date="2013" name="BMC Genomics">
        <title>Genomics-driven discovery of the pneumocandin biosynthetic gene cluster in the fungus Glarea lozoyensis.</title>
        <authorList>
            <person name="Chen L."/>
            <person name="Yue Q."/>
            <person name="Zhang X."/>
            <person name="Xiang M."/>
            <person name="Wang C."/>
            <person name="Li S."/>
            <person name="Che Y."/>
            <person name="Ortiz-Lopez F.J."/>
            <person name="Bills G.F."/>
            <person name="Liu X."/>
            <person name="An Z."/>
        </authorList>
    </citation>
    <scope>NUCLEOTIDE SEQUENCE [LARGE SCALE GENOMIC DNA]</scope>
    <source>
        <strain evidence="4">ATCC 20868 / MF5171</strain>
    </source>
</reference>
<comment type="similarity">
    <text evidence="1">Belongs to the short-chain dehydrogenases/reductases (SDR) family.</text>
</comment>
<dbReference type="AlphaFoldDB" id="S3DG98"/>
<evidence type="ECO:0000256" key="1">
    <source>
        <dbReference type="ARBA" id="ARBA00006484"/>
    </source>
</evidence>
<protein>
    <submittedName>
        <fullName evidence="3">NAD(P)-binding Rossmann-fold containing protein</fullName>
    </submittedName>
</protein>
<dbReference type="Gene3D" id="3.40.50.720">
    <property type="entry name" value="NAD(P)-binding Rossmann-like Domain"/>
    <property type="match status" value="1"/>
</dbReference>
<dbReference type="PRINTS" id="PR00081">
    <property type="entry name" value="GDHRDH"/>
</dbReference>
<dbReference type="eggNOG" id="KOG1208">
    <property type="taxonomic scope" value="Eukaryota"/>
</dbReference>
<evidence type="ECO:0000313" key="4">
    <source>
        <dbReference type="Proteomes" id="UP000016922"/>
    </source>
</evidence>
<proteinExistence type="inferred from homology"/>
<accession>S3DG98</accession>
<dbReference type="Pfam" id="PF00106">
    <property type="entry name" value="adh_short"/>
    <property type="match status" value="1"/>
</dbReference>
<organism evidence="3 4">
    <name type="scientific">Glarea lozoyensis (strain ATCC 20868 / MF5171)</name>
    <dbReference type="NCBI Taxonomy" id="1116229"/>
    <lineage>
        <taxon>Eukaryota</taxon>
        <taxon>Fungi</taxon>
        <taxon>Dikarya</taxon>
        <taxon>Ascomycota</taxon>
        <taxon>Pezizomycotina</taxon>
        <taxon>Leotiomycetes</taxon>
        <taxon>Helotiales</taxon>
        <taxon>Helotiaceae</taxon>
        <taxon>Glarea</taxon>
    </lineage>
</organism>
<sequence length="333" mass="35679">MAFGQHTTGEEVVKSLTGRTEGKTFIITGPSANSIGGATAIALAHGKPKTLFLTGRNPERINPVIDEIKKIDSSIDVVFVKMDLMSLKSVREAAAFITASGKAEKIHGLVNNAGIMATPFGLTEDGVEQQFGVNHLGHFLLTNLLLPNIVAAGPHARVVNVASTGYGVGDVAFDNINFDEGKTYHPWKAYGQSKTANILFTTYLSMHLKSKGIEAFALQPGMPQTNLYKHTIAATDPNDPASFPAAFALIQARYPDGAPSGDLKEDEKTVETASSTPLFAALSPSLDGKEAPESTCFLRNCVEFPVLDYAKNPEDAAKLWVLSEKLVGEKFEI</sequence>